<dbReference type="EC" id="2.7.7.2" evidence="14"/>
<dbReference type="InterPro" id="IPR002606">
    <property type="entry name" value="Riboflavin_kinase_bac"/>
</dbReference>
<comment type="caution">
    <text evidence="16">The sequence shown here is derived from an EMBL/GenBank/DDBJ whole genome shotgun (WGS) entry which is preliminary data.</text>
</comment>
<accession>A0ABP9WG42</accession>
<evidence type="ECO:0000256" key="8">
    <source>
        <dbReference type="ARBA" id="ARBA00022777"/>
    </source>
</evidence>
<dbReference type="RefSeq" id="WP_350226909.1">
    <property type="nucleotide sequence ID" value="NZ_AP027736.1"/>
</dbReference>
<comment type="catalytic activity">
    <reaction evidence="12 14">
        <text>riboflavin + ATP = FMN + ADP + H(+)</text>
        <dbReference type="Rhea" id="RHEA:14357"/>
        <dbReference type="ChEBI" id="CHEBI:15378"/>
        <dbReference type="ChEBI" id="CHEBI:30616"/>
        <dbReference type="ChEBI" id="CHEBI:57986"/>
        <dbReference type="ChEBI" id="CHEBI:58210"/>
        <dbReference type="ChEBI" id="CHEBI:456216"/>
        <dbReference type="EC" id="2.7.1.26"/>
    </reaction>
</comment>
<keyword evidence="11" id="KW-0511">Multifunctional enzyme</keyword>
<dbReference type="NCBIfam" id="TIGR00083">
    <property type="entry name" value="ribF"/>
    <property type="match status" value="1"/>
</dbReference>
<dbReference type="InterPro" id="IPR015865">
    <property type="entry name" value="Riboflavin_kinase_bac/euk"/>
</dbReference>
<dbReference type="Proteomes" id="UP001426770">
    <property type="component" value="Unassembled WGS sequence"/>
</dbReference>
<keyword evidence="17" id="KW-1185">Reference proteome</keyword>
<comment type="pathway">
    <text evidence="1 14">Cofactor biosynthesis; FAD biosynthesis; FAD from FMN: step 1/1.</text>
</comment>
<evidence type="ECO:0000256" key="2">
    <source>
        <dbReference type="ARBA" id="ARBA00005201"/>
    </source>
</evidence>
<comment type="similarity">
    <text evidence="14">Belongs to the ribF family.</text>
</comment>
<dbReference type="Gene3D" id="2.40.30.30">
    <property type="entry name" value="Riboflavin kinase-like"/>
    <property type="match status" value="1"/>
</dbReference>
<dbReference type="SUPFAM" id="SSF82114">
    <property type="entry name" value="Riboflavin kinase-like"/>
    <property type="match status" value="1"/>
</dbReference>
<dbReference type="Pfam" id="PF06574">
    <property type="entry name" value="FAD_syn"/>
    <property type="match status" value="1"/>
</dbReference>
<evidence type="ECO:0000256" key="3">
    <source>
        <dbReference type="ARBA" id="ARBA00022630"/>
    </source>
</evidence>
<evidence type="ECO:0000259" key="15">
    <source>
        <dbReference type="SMART" id="SM00904"/>
    </source>
</evidence>
<evidence type="ECO:0000313" key="17">
    <source>
        <dbReference type="Proteomes" id="UP001426770"/>
    </source>
</evidence>
<dbReference type="PANTHER" id="PTHR22749:SF6">
    <property type="entry name" value="RIBOFLAVIN KINASE"/>
    <property type="match status" value="1"/>
</dbReference>
<keyword evidence="3 14" id="KW-0285">Flavoprotein</keyword>
<evidence type="ECO:0000256" key="1">
    <source>
        <dbReference type="ARBA" id="ARBA00004726"/>
    </source>
</evidence>
<name>A0ABP9WG42_9MICO</name>
<dbReference type="Gene3D" id="3.40.50.620">
    <property type="entry name" value="HUPs"/>
    <property type="match status" value="1"/>
</dbReference>
<evidence type="ECO:0000256" key="7">
    <source>
        <dbReference type="ARBA" id="ARBA00022741"/>
    </source>
</evidence>
<dbReference type="InterPro" id="IPR015864">
    <property type="entry name" value="FAD_synthase"/>
</dbReference>
<comment type="catalytic activity">
    <reaction evidence="13 14">
        <text>FMN + ATP + H(+) = FAD + diphosphate</text>
        <dbReference type="Rhea" id="RHEA:17237"/>
        <dbReference type="ChEBI" id="CHEBI:15378"/>
        <dbReference type="ChEBI" id="CHEBI:30616"/>
        <dbReference type="ChEBI" id="CHEBI:33019"/>
        <dbReference type="ChEBI" id="CHEBI:57692"/>
        <dbReference type="ChEBI" id="CHEBI:58210"/>
        <dbReference type="EC" id="2.7.7.2"/>
    </reaction>
</comment>
<keyword evidence="8 14" id="KW-0418">Kinase</keyword>
<evidence type="ECO:0000313" key="16">
    <source>
        <dbReference type="EMBL" id="GAA5518799.1"/>
    </source>
</evidence>
<evidence type="ECO:0000256" key="13">
    <source>
        <dbReference type="ARBA" id="ARBA00049494"/>
    </source>
</evidence>
<evidence type="ECO:0000256" key="5">
    <source>
        <dbReference type="ARBA" id="ARBA00022679"/>
    </source>
</evidence>
<keyword evidence="9 14" id="KW-0274">FAD</keyword>
<dbReference type="PANTHER" id="PTHR22749">
    <property type="entry name" value="RIBOFLAVIN KINASE/FMN ADENYLYLTRANSFERASE"/>
    <property type="match status" value="1"/>
</dbReference>
<gene>
    <name evidence="16" type="primary">ribF</name>
    <name evidence="16" type="ORF">Lsed01_01232</name>
</gene>
<sequence>MTDMQVWRSLAEIPDLGPAVVTLGNFDGVHRGHQAVLGAMVEDARARGHVALAMTFDPHPKAVHDPAHTPELITGLDDRLERLAATGLDGVLVVRYTLDFARQTPEEFVRDYLVSGMRATSVVVGRDTKFGRGNAGDVETMRGLGAELGFEVEIIDDACALSESGRRWSSTWVRELLDEGDLPAATEVLGREHRLRGTVIHGDALGREIGFPTANLDHTAGMIPRHGVYAAWLTVLDARGNANAGRLADVRLPAAVSLGMNYTVGGTDLRIEAYVIDATGLDLYDAEVALDLVEWRRPMLDFGSLEALIAALGEDVDWSRERLGLRD</sequence>
<dbReference type="PIRSF" id="PIRSF004491">
    <property type="entry name" value="FAD_Synth"/>
    <property type="match status" value="1"/>
</dbReference>
<comment type="pathway">
    <text evidence="2 14">Cofactor biosynthesis; FMN biosynthesis; FMN from riboflavin (ATP route): step 1/1.</text>
</comment>
<organism evidence="16 17">
    <name type="scientific">Demequina sediminis</name>
    <dbReference type="NCBI Taxonomy" id="1930058"/>
    <lineage>
        <taxon>Bacteria</taxon>
        <taxon>Bacillati</taxon>
        <taxon>Actinomycetota</taxon>
        <taxon>Actinomycetes</taxon>
        <taxon>Micrococcales</taxon>
        <taxon>Demequinaceae</taxon>
        <taxon>Demequina</taxon>
    </lineage>
</organism>
<evidence type="ECO:0000256" key="4">
    <source>
        <dbReference type="ARBA" id="ARBA00022643"/>
    </source>
</evidence>
<dbReference type="GO" id="GO:0016779">
    <property type="term" value="F:nucleotidyltransferase activity"/>
    <property type="evidence" value="ECO:0007669"/>
    <property type="project" value="UniProtKB-KW"/>
</dbReference>
<keyword evidence="7 14" id="KW-0547">Nucleotide-binding</keyword>
<evidence type="ECO:0000256" key="14">
    <source>
        <dbReference type="PIRNR" id="PIRNR004491"/>
    </source>
</evidence>
<dbReference type="EC" id="2.7.1.26" evidence="14"/>
<dbReference type="GO" id="GO:0016301">
    <property type="term" value="F:kinase activity"/>
    <property type="evidence" value="ECO:0007669"/>
    <property type="project" value="UniProtKB-KW"/>
</dbReference>
<evidence type="ECO:0000256" key="11">
    <source>
        <dbReference type="ARBA" id="ARBA00023268"/>
    </source>
</evidence>
<dbReference type="NCBIfam" id="NF004160">
    <property type="entry name" value="PRK05627.1-3"/>
    <property type="match status" value="1"/>
</dbReference>
<dbReference type="SUPFAM" id="SSF52374">
    <property type="entry name" value="Nucleotidylyl transferase"/>
    <property type="match status" value="1"/>
</dbReference>
<keyword evidence="4 14" id="KW-0288">FMN</keyword>
<feature type="domain" description="Riboflavin kinase" evidence="15">
    <location>
        <begin position="188"/>
        <end position="324"/>
    </location>
</feature>
<dbReference type="EMBL" id="BAABRR010000005">
    <property type="protein sequence ID" value="GAA5518799.1"/>
    <property type="molecule type" value="Genomic_DNA"/>
</dbReference>
<dbReference type="SMART" id="SM00904">
    <property type="entry name" value="Flavokinase"/>
    <property type="match status" value="1"/>
</dbReference>
<keyword evidence="6 14" id="KW-0548">Nucleotidyltransferase</keyword>
<dbReference type="InterPro" id="IPR023468">
    <property type="entry name" value="Riboflavin_kinase"/>
</dbReference>
<evidence type="ECO:0000256" key="9">
    <source>
        <dbReference type="ARBA" id="ARBA00022827"/>
    </source>
</evidence>
<dbReference type="InterPro" id="IPR023465">
    <property type="entry name" value="Riboflavin_kinase_dom_sf"/>
</dbReference>
<reference evidence="16 17" key="1">
    <citation type="submission" date="2024-02" db="EMBL/GenBank/DDBJ databases">
        <title>Lysinimicrobium sediminis NBRC 112286.</title>
        <authorList>
            <person name="Ichikawa N."/>
            <person name="Katano-Makiyama Y."/>
            <person name="Hidaka K."/>
        </authorList>
    </citation>
    <scope>NUCLEOTIDE SEQUENCE [LARGE SCALE GENOMIC DNA]</scope>
    <source>
        <strain evidence="16 17">NBRC 112286</strain>
    </source>
</reference>
<dbReference type="InterPro" id="IPR014729">
    <property type="entry name" value="Rossmann-like_a/b/a_fold"/>
</dbReference>
<evidence type="ECO:0000256" key="10">
    <source>
        <dbReference type="ARBA" id="ARBA00022840"/>
    </source>
</evidence>
<evidence type="ECO:0000256" key="12">
    <source>
        <dbReference type="ARBA" id="ARBA00047880"/>
    </source>
</evidence>
<keyword evidence="10 14" id="KW-0067">ATP-binding</keyword>
<proteinExistence type="inferred from homology"/>
<dbReference type="CDD" id="cd02064">
    <property type="entry name" value="FAD_synthetase_N"/>
    <property type="match status" value="1"/>
</dbReference>
<keyword evidence="5 14" id="KW-0808">Transferase</keyword>
<evidence type="ECO:0000256" key="6">
    <source>
        <dbReference type="ARBA" id="ARBA00022695"/>
    </source>
</evidence>
<protein>
    <recommendedName>
        <fullName evidence="14">Riboflavin biosynthesis protein</fullName>
    </recommendedName>
    <domain>
        <recommendedName>
            <fullName evidence="14">Riboflavin kinase</fullName>
            <ecNumber evidence="14">2.7.1.26</ecNumber>
        </recommendedName>
        <alternativeName>
            <fullName evidence="14">Flavokinase</fullName>
        </alternativeName>
    </domain>
    <domain>
        <recommendedName>
            <fullName evidence="14">FMN adenylyltransferase</fullName>
            <ecNumber evidence="14">2.7.7.2</ecNumber>
        </recommendedName>
        <alternativeName>
            <fullName evidence="14">FAD pyrophosphorylase</fullName>
        </alternativeName>
        <alternativeName>
            <fullName evidence="14">FAD synthase</fullName>
        </alternativeName>
    </domain>
</protein>
<dbReference type="Pfam" id="PF01687">
    <property type="entry name" value="Flavokinase"/>
    <property type="match status" value="1"/>
</dbReference>